<proteinExistence type="predicted"/>
<organism evidence="1 2">
    <name type="scientific">Tannerella forsythia</name>
    <name type="common">Bacteroides forsythus</name>
    <dbReference type="NCBI Taxonomy" id="28112"/>
    <lineage>
        <taxon>Bacteria</taxon>
        <taxon>Pseudomonadati</taxon>
        <taxon>Bacteroidota</taxon>
        <taxon>Bacteroidia</taxon>
        <taxon>Bacteroidales</taxon>
        <taxon>Tannerellaceae</taxon>
        <taxon>Tannerella</taxon>
    </lineage>
</organism>
<protein>
    <submittedName>
        <fullName evidence="1">Uncharacterized protein</fullName>
    </submittedName>
</protein>
<dbReference type="Proteomes" id="UP000278609">
    <property type="component" value="Unassembled WGS sequence"/>
</dbReference>
<dbReference type="OrthoDB" id="1090634at2"/>
<reference evidence="1 2" key="1">
    <citation type="submission" date="2018-11" db="EMBL/GenBank/DDBJ databases">
        <title>Genomes From Bacteria Associated with the Canine Oral Cavity: a Test Case for Automated Genome-Based Taxonomic Assignment.</title>
        <authorList>
            <person name="Coil D.A."/>
            <person name="Jospin G."/>
            <person name="Darling A.E."/>
            <person name="Wallis C."/>
            <person name="Davis I.J."/>
            <person name="Harris S."/>
            <person name="Eisen J.A."/>
            <person name="Holcombe L.J."/>
            <person name="O'Flynn C."/>
        </authorList>
    </citation>
    <scope>NUCLEOTIDE SEQUENCE [LARGE SCALE GENOMIC DNA]</scope>
    <source>
        <strain evidence="1 2">OH2617_COT-023</strain>
    </source>
</reference>
<dbReference type="AlphaFoldDB" id="A0A3P1XPD0"/>
<dbReference type="EMBL" id="RQYS01000033">
    <property type="protein sequence ID" value="RRD59926.1"/>
    <property type="molecule type" value="Genomic_DNA"/>
</dbReference>
<gene>
    <name evidence="1" type="ORF">EII40_08450</name>
</gene>
<comment type="caution">
    <text evidence="1">The sequence shown here is derived from an EMBL/GenBank/DDBJ whole genome shotgun (WGS) entry which is preliminary data.</text>
</comment>
<evidence type="ECO:0000313" key="1">
    <source>
        <dbReference type="EMBL" id="RRD59926.1"/>
    </source>
</evidence>
<evidence type="ECO:0000313" key="2">
    <source>
        <dbReference type="Proteomes" id="UP000278609"/>
    </source>
</evidence>
<name>A0A3P1XPD0_TANFO</name>
<accession>A0A3P1XPD0</accession>
<sequence length="360" mass="41328">MNKKVLLKALTEYQKWFAANKKQALLEYREREELALQARRFTREVLLNMSEEQLYDYIAPLWAMAMWGNKHYQIDNIIEANGMDLLRKQFANLIYGTSPIEKRWDEFRSKVKGIGPAIMSELLCKTYPDSFLLWNKKTYNGFSALEIANLPRFEARLNGYKYSKLCEIGKQIIHEIKTSGNGEVTDMLTLNSFIWKELQEVTKEPVATSKQEGGELLPTSTKEATFIHNDIRDKVAEIGRCLGFRAEVEKKVADGAVVDAVWEVTIGNMGRVIYVFEVQTAGSIDSLILNLMKSKNNKAVQGIVAVTDQKQIERIKREIAALPIKDEVHFWDYEEVLRIHESLQFVNESINNLDLVPKGL</sequence>
<dbReference type="RefSeq" id="WP_124751825.1">
    <property type="nucleotide sequence ID" value="NZ_RQYS01000033.1"/>
</dbReference>